<protein>
    <submittedName>
        <fullName evidence="1">Uncharacterized protein</fullName>
    </submittedName>
</protein>
<evidence type="ECO:0000313" key="1">
    <source>
        <dbReference type="EMBL" id="CCA77045.1"/>
    </source>
</evidence>
<dbReference type="Proteomes" id="UP000007148">
    <property type="component" value="Unassembled WGS sequence"/>
</dbReference>
<organism evidence="1 2">
    <name type="scientific">Serendipita indica (strain DSM 11827)</name>
    <name type="common">Root endophyte fungus</name>
    <name type="synonym">Piriformospora indica</name>
    <dbReference type="NCBI Taxonomy" id="1109443"/>
    <lineage>
        <taxon>Eukaryota</taxon>
        <taxon>Fungi</taxon>
        <taxon>Dikarya</taxon>
        <taxon>Basidiomycota</taxon>
        <taxon>Agaricomycotina</taxon>
        <taxon>Agaricomycetes</taxon>
        <taxon>Sebacinales</taxon>
        <taxon>Serendipitaceae</taxon>
        <taxon>Serendipita</taxon>
    </lineage>
</organism>
<accession>G4U0F2</accession>
<gene>
    <name evidence="1" type="ORF">PIIN_11030</name>
</gene>
<dbReference type="InParanoid" id="G4U0F2"/>
<reference evidence="1 2" key="1">
    <citation type="journal article" date="2011" name="PLoS Pathog.">
        <title>Endophytic Life Strategies Decoded by Genome and Transcriptome Analyses of the Mutualistic Root Symbiont Piriformospora indica.</title>
        <authorList>
            <person name="Zuccaro A."/>
            <person name="Lahrmann U."/>
            <person name="Guldener U."/>
            <person name="Langen G."/>
            <person name="Pfiffi S."/>
            <person name="Biedenkopf D."/>
            <person name="Wong P."/>
            <person name="Samans B."/>
            <person name="Grimm C."/>
            <person name="Basiewicz M."/>
            <person name="Murat C."/>
            <person name="Martin F."/>
            <person name="Kogel K.H."/>
        </authorList>
    </citation>
    <scope>NUCLEOTIDE SEQUENCE [LARGE SCALE GENOMIC DNA]</scope>
    <source>
        <strain evidence="1 2">DSM 11827</strain>
    </source>
</reference>
<proteinExistence type="predicted"/>
<dbReference type="HOGENOM" id="CLU_3392501_0_0_1"/>
<sequence>MSPENPDAQTLAILEAANHLDLWLDHERPSIL</sequence>
<evidence type="ECO:0000313" key="2">
    <source>
        <dbReference type="Proteomes" id="UP000007148"/>
    </source>
</evidence>
<name>G4U0F2_SERID</name>
<keyword evidence="2" id="KW-1185">Reference proteome</keyword>
<dbReference type="AlphaFoldDB" id="G4U0F2"/>
<dbReference type="EMBL" id="CAFZ01001217">
    <property type="protein sequence ID" value="CCA77045.1"/>
    <property type="molecule type" value="Genomic_DNA"/>
</dbReference>
<comment type="caution">
    <text evidence="1">The sequence shown here is derived from an EMBL/GenBank/DDBJ whole genome shotgun (WGS) entry which is preliminary data.</text>
</comment>